<accession>H0QVJ6</accession>
<dbReference type="Proteomes" id="UP000035034">
    <property type="component" value="Unassembled WGS sequence"/>
</dbReference>
<dbReference type="InterPro" id="IPR009057">
    <property type="entry name" value="Homeodomain-like_sf"/>
</dbReference>
<evidence type="ECO:0000313" key="5">
    <source>
        <dbReference type="Proteomes" id="UP000035034"/>
    </source>
</evidence>
<dbReference type="RefSeq" id="WP_007316211.1">
    <property type="nucleotide sequence ID" value="NZ_BAEH01000015.1"/>
</dbReference>
<dbReference type="EMBL" id="BAEH01000015">
    <property type="protein sequence ID" value="GAB16873.1"/>
    <property type="molecule type" value="Genomic_DNA"/>
</dbReference>
<dbReference type="PANTHER" id="PTHR43479">
    <property type="entry name" value="ACREF/ENVCD OPERON REPRESSOR-RELATED"/>
    <property type="match status" value="1"/>
</dbReference>
<dbReference type="eggNOG" id="COG1309">
    <property type="taxonomic scope" value="Bacteria"/>
</dbReference>
<sequence>MGLTADGHKERLLVALADAIRDKGLRDVQISDVVARAGASRRTFYRCFADKDAAVIALAERVFGQSVEYVASAIDPARPPADQCDSAIDAFFEYVAADPRLIYAIRTELPIIGVAGLRAQRDSVLEFATLLIDRLNLSESADPRIRRLRPDDPLPVMLISGLDGALTQAIERGTPIRELAPSAKALFRAALALG</sequence>
<organism evidence="4 5">
    <name type="scientific">Gordonia effusa NBRC 100432</name>
    <dbReference type="NCBI Taxonomy" id="1077974"/>
    <lineage>
        <taxon>Bacteria</taxon>
        <taxon>Bacillati</taxon>
        <taxon>Actinomycetota</taxon>
        <taxon>Actinomycetes</taxon>
        <taxon>Mycobacteriales</taxon>
        <taxon>Gordoniaceae</taxon>
        <taxon>Gordonia</taxon>
    </lineage>
</organism>
<keyword evidence="1 2" id="KW-0238">DNA-binding</keyword>
<dbReference type="AlphaFoldDB" id="H0QVJ6"/>
<dbReference type="OrthoDB" id="4746440at2"/>
<dbReference type="InterPro" id="IPR050624">
    <property type="entry name" value="HTH-type_Tx_Regulator"/>
</dbReference>
<reference evidence="4 5" key="1">
    <citation type="submission" date="2011-12" db="EMBL/GenBank/DDBJ databases">
        <title>Whole genome shotgun sequence of Gordonia effusa NBRC 100432.</title>
        <authorList>
            <person name="Yoshida I."/>
            <person name="Takarada H."/>
            <person name="Hosoyama A."/>
            <person name="Tsuchikane K."/>
            <person name="Katsumata H."/>
            <person name="Yamazaki S."/>
            <person name="Fujita N."/>
        </authorList>
    </citation>
    <scope>NUCLEOTIDE SEQUENCE [LARGE SCALE GENOMIC DNA]</scope>
    <source>
        <strain evidence="4 5">NBRC 100432</strain>
    </source>
</reference>
<evidence type="ECO:0000256" key="2">
    <source>
        <dbReference type="PROSITE-ProRule" id="PRU00335"/>
    </source>
</evidence>
<dbReference type="STRING" id="1077974.GOEFS_015_00700"/>
<proteinExistence type="predicted"/>
<dbReference type="Pfam" id="PF00440">
    <property type="entry name" value="TetR_N"/>
    <property type="match status" value="1"/>
</dbReference>
<feature type="DNA-binding region" description="H-T-H motif" evidence="2">
    <location>
        <begin position="29"/>
        <end position="48"/>
    </location>
</feature>
<keyword evidence="5" id="KW-1185">Reference proteome</keyword>
<evidence type="ECO:0000313" key="4">
    <source>
        <dbReference type="EMBL" id="GAB16873.1"/>
    </source>
</evidence>
<dbReference type="SUPFAM" id="SSF46689">
    <property type="entry name" value="Homeodomain-like"/>
    <property type="match status" value="1"/>
</dbReference>
<dbReference type="GO" id="GO:0003677">
    <property type="term" value="F:DNA binding"/>
    <property type="evidence" value="ECO:0007669"/>
    <property type="project" value="UniProtKB-UniRule"/>
</dbReference>
<dbReference type="PROSITE" id="PS50977">
    <property type="entry name" value="HTH_TETR_2"/>
    <property type="match status" value="1"/>
</dbReference>
<evidence type="ECO:0000259" key="3">
    <source>
        <dbReference type="PROSITE" id="PS50977"/>
    </source>
</evidence>
<dbReference type="PANTHER" id="PTHR43479:SF11">
    <property type="entry name" value="ACREF_ENVCD OPERON REPRESSOR-RELATED"/>
    <property type="match status" value="1"/>
</dbReference>
<name>H0QVJ6_9ACTN</name>
<comment type="caution">
    <text evidence="4">The sequence shown here is derived from an EMBL/GenBank/DDBJ whole genome shotgun (WGS) entry which is preliminary data.</text>
</comment>
<protein>
    <submittedName>
        <fullName evidence="4">Putative TetR family transcriptional regulator</fullName>
    </submittedName>
</protein>
<gene>
    <name evidence="4" type="ORF">GOEFS_015_00700</name>
</gene>
<dbReference type="Gene3D" id="1.10.357.10">
    <property type="entry name" value="Tetracycline Repressor, domain 2"/>
    <property type="match status" value="1"/>
</dbReference>
<evidence type="ECO:0000256" key="1">
    <source>
        <dbReference type="ARBA" id="ARBA00023125"/>
    </source>
</evidence>
<dbReference type="InterPro" id="IPR001647">
    <property type="entry name" value="HTH_TetR"/>
</dbReference>
<feature type="domain" description="HTH tetR-type" evidence="3">
    <location>
        <begin position="6"/>
        <end position="66"/>
    </location>
</feature>